<feature type="transmembrane region" description="Helical" evidence="6">
    <location>
        <begin position="459"/>
        <end position="479"/>
    </location>
</feature>
<feature type="transmembrane region" description="Helical" evidence="6">
    <location>
        <begin position="43"/>
        <end position="62"/>
    </location>
</feature>
<dbReference type="PANTHER" id="PTHR43373:SF1">
    <property type="entry name" value="NA(+)_H(+) ANTIPORTER SUBUNIT A"/>
    <property type="match status" value="1"/>
</dbReference>
<keyword evidence="4 6" id="KW-0472">Membrane</keyword>
<dbReference type="AlphaFoldDB" id="A0A1X7IXU4"/>
<feature type="transmembrane region" description="Helical" evidence="6">
    <location>
        <begin position="419"/>
        <end position="447"/>
    </location>
</feature>
<dbReference type="RefSeq" id="WP_338025217.1">
    <property type="nucleotide sequence ID" value="NZ_FXAR01000003.1"/>
</dbReference>
<dbReference type="EMBL" id="FXAR01000003">
    <property type="protein sequence ID" value="SMG19671.1"/>
    <property type="molecule type" value="Genomic_DNA"/>
</dbReference>
<organism evidence="9 10">
    <name type="scientific">Corynebacterium pollutisoli</name>
    <dbReference type="NCBI Taxonomy" id="1610489"/>
    <lineage>
        <taxon>Bacteria</taxon>
        <taxon>Bacillati</taxon>
        <taxon>Actinomycetota</taxon>
        <taxon>Actinomycetes</taxon>
        <taxon>Mycobacteriales</taxon>
        <taxon>Corynebacteriaceae</taxon>
        <taxon>Corynebacterium</taxon>
    </lineage>
</organism>
<keyword evidence="2 5" id="KW-0812">Transmembrane</keyword>
<evidence type="ECO:0000256" key="2">
    <source>
        <dbReference type="ARBA" id="ARBA00022692"/>
    </source>
</evidence>
<evidence type="ECO:0000259" key="8">
    <source>
        <dbReference type="Pfam" id="PF00662"/>
    </source>
</evidence>
<dbReference type="InterPro" id="IPR001750">
    <property type="entry name" value="ND/Mrp_TM"/>
</dbReference>
<feature type="transmembrane region" description="Helical" evidence="6">
    <location>
        <begin position="143"/>
        <end position="163"/>
    </location>
</feature>
<feature type="transmembrane region" description="Helical" evidence="6">
    <location>
        <begin position="285"/>
        <end position="304"/>
    </location>
</feature>
<dbReference type="Pfam" id="PF00361">
    <property type="entry name" value="Proton_antipo_M"/>
    <property type="match status" value="1"/>
</dbReference>
<proteinExistence type="predicted"/>
<gene>
    <name evidence="9" type="ORF">SAMN06295981_1019</name>
</gene>
<evidence type="ECO:0000313" key="10">
    <source>
        <dbReference type="Proteomes" id="UP000193309"/>
    </source>
</evidence>
<feature type="transmembrane region" description="Helical" evidence="6">
    <location>
        <begin position="216"/>
        <end position="242"/>
    </location>
</feature>
<feature type="domain" description="NADH:quinone oxidoreductase/Mrp antiporter transmembrane" evidence="7">
    <location>
        <begin position="136"/>
        <end position="433"/>
    </location>
</feature>
<sequence>MVDLVPTAWLTHVPLLMLLSSLIAAVLIFPLPEQARRARSTINLAAAVVKLGLVFLLFPVVLDEGLRPEFAVPFLPGIDLVLRVDEFSLFFATLSAVLWLLTTIYAIGYLAEGQHRSRFFGFFSLCVTATVGISFSGNLITFLVFYEMLTLVTYPLVAHWGTAASIRAARLYLRYTLSGGLALLIGVVWLTSYAGPVDFAPGGAIGVAELVDARPVVAALIFALLIGGLGVKAALFPLHGWLPTAMVAPAPVSALLHAVAVVKAGVFGIVRVIDDVYGVNVAADLGVLEPLLIVAVVTILYGSYQALRQVDLKARLAYSTVSQVSYVTLGIALVSVAGATGGVVHLVHQGVMKITLFFCAGLYAEEAGAKKITELDGLGRRMPGTSAAFTVGAFGMIGLPPTAGFISKWQLGLGALDSAHPWVIAVLLASSVLNAMYFLPVVYRLWFRPAPGERIREPLPLLVPALSTTALVLLFGTVASAPFMPLDIAGQVAEKVFR</sequence>
<evidence type="ECO:0000313" key="9">
    <source>
        <dbReference type="EMBL" id="SMG19671.1"/>
    </source>
</evidence>
<feature type="domain" description="NADH-Ubiquinone oxidoreductase (complex I) chain 5 N-terminal" evidence="8">
    <location>
        <begin position="78"/>
        <end position="120"/>
    </location>
</feature>
<evidence type="ECO:0000256" key="4">
    <source>
        <dbReference type="ARBA" id="ARBA00023136"/>
    </source>
</evidence>
<evidence type="ECO:0000259" key="7">
    <source>
        <dbReference type="Pfam" id="PF00361"/>
    </source>
</evidence>
<feature type="transmembrane region" description="Helical" evidence="6">
    <location>
        <begin position="87"/>
        <end position="107"/>
    </location>
</feature>
<feature type="transmembrane region" description="Helical" evidence="6">
    <location>
        <begin position="119"/>
        <end position="137"/>
    </location>
</feature>
<feature type="transmembrane region" description="Helical" evidence="6">
    <location>
        <begin position="12"/>
        <end position="31"/>
    </location>
</feature>
<dbReference type="Pfam" id="PF00662">
    <property type="entry name" value="Proton_antipo_N"/>
    <property type="match status" value="1"/>
</dbReference>
<dbReference type="Proteomes" id="UP000193309">
    <property type="component" value="Unassembled WGS sequence"/>
</dbReference>
<feature type="transmembrane region" description="Helical" evidence="6">
    <location>
        <begin position="385"/>
        <end position="407"/>
    </location>
</feature>
<dbReference type="PRINTS" id="PR01434">
    <property type="entry name" value="NADHDHGNASE5"/>
</dbReference>
<dbReference type="STRING" id="1610489.SAMN06295981_1019"/>
<evidence type="ECO:0000256" key="1">
    <source>
        <dbReference type="ARBA" id="ARBA00004127"/>
    </source>
</evidence>
<keyword evidence="10" id="KW-1185">Reference proteome</keyword>
<reference evidence="10" key="1">
    <citation type="submission" date="2017-04" db="EMBL/GenBank/DDBJ databases">
        <authorList>
            <person name="Varghese N."/>
            <person name="Submissions S."/>
        </authorList>
    </citation>
    <scope>NUCLEOTIDE SEQUENCE [LARGE SCALE GENOMIC DNA]</scope>
    <source>
        <strain evidence="10">VDS</strain>
    </source>
</reference>
<feature type="transmembrane region" description="Helical" evidence="6">
    <location>
        <begin position="254"/>
        <end position="273"/>
    </location>
</feature>
<keyword evidence="3 6" id="KW-1133">Transmembrane helix</keyword>
<evidence type="ECO:0000256" key="5">
    <source>
        <dbReference type="RuleBase" id="RU000320"/>
    </source>
</evidence>
<feature type="transmembrane region" description="Helical" evidence="6">
    <location>
        <begin position="346"/>
        <end position="364"/>
    </location>
</feature>
<dbReference type="InterPro" id="IPR050616">
    <property type="entry name" value="CPA3_Na-H_Antiporter_A"/>
</dbReference>
<dbReference type="GO" id="GO:0012505">
    <property type="term" value="C:endomembrane system"/>
    <property type="evidence" value="ECO:0007669"/>
    <property type="project" value="UniProtKB-SubCell"/>
</dbReference>
<dbReference type="PANTHER" id="PTHR43373">
    <property type="entry name" value="NA(+)/H(+) ANTIPORTER SUBUNIT"/>
    <property type="match status" value="1"/>
</dbReference>
<protein>
    <submittedName>
        <fullName evidence="9">Multicomponent Na+:H+ antiporter subunit D</fullName>
    </submittedName>
</protein>
<dbReference type="GO" id="GO:0016020">
    <property type="term" value="C:membrane"/>
    <property type="evidence" value="ECO:0007669"/>
    <property type="project" value="UniProtKB-SubCell"/>
</dbReference>
<evidence type="ECO:0000256" key="6">
    <source>
        <dbReference type="SAM" id="Phobius"/>
    </source>
</evidence>
<accession>A0A1X7IXU4</accession>
<comment type="subcellular location">
    <subcellularLocation>
        <location evidence="1">Endomembrane system</location>
        <topology evidence="1">Multi-pass membrane protein</topology>
    </subcellularLocation>
    <subcellularLocation>
        <location evidence="5">Membrane</location>
        <topology evidence="5">Multi-pass membrane protein</topology>
    </subcellularLocation>
</comment>
<evidence type="ECO:0000256" key="3">
    <source>
        <dbReference type="ARBA" id="ARBA00022989"/>
    </source>
</evidence>
<feature type="transmembrane region" description="Helical" evidence="6">
    <location>
        <begin position="175"/>
        <end position="196"/>
    </location>
</feature>
<feature type="transmembrane region" description="Helical" evidence="6">
    <location>
        <begin position="316"/>
        <end position="340"/>
    </location>
</feature>
<name>A0A1X7IXU4_9CORY</name>
<dbReference type="InterPro" id="IPR001516">
    <property type="entry name" value="Proton_antipo_N"/>
</dbReference>